<proteinExistence type="predicted"/>
<accession>A0A3B1CFC1</accession>
<dbReference type="InterPro" id="IPR058907">
    <property type="entry name" value="P29_N"/>
</dbReference>
<dbReference type="SUPFAM" id="SSF48230">
    <property type="entry name" value="Chondroitin AC/alginate lyase"/>
    <property type="match status" value="1"/>
</dbReference>
<dbReference type="EMBL" id="UOGD01000233">
    <property type="protein sequence ID" value="VAX22648.1"/>
    <property type="molecule type" value="Genomic_DNA"/>
</dbReference>
<sequence length="628" mass="72062">MWRIGNIILMLGIFLLLVTCKSGRKNTIDLRLELSKTLLTLDDALIDRQIKDKNDENYGAIKCAHCNVLHTRAAEAVYPFVVAYKITNDDKYLHAAITVGSWLIAQQEKNGSWKETPEEWTGTTTDQLLMLVLAYPTVKGNLSDGEQAKWMRSIKSAADYLYEVMKPEFASINYVATTAATLSSAYKLLNDEKYLAKAKELAHRTVSKMDEDGFIMGEGGRVLGNKYGVDLGYDMEMSLWGLGYYAKLTKDTLVNNYVRKALKNHIYFIYPDGSLDNSWGIRSNKWTNYGSATSDGLYALMSLYDNEEPMYANASLKNLLYLRKNMKDGIIGYGILYWDIFDTPPCIYPTFAKAKNIAMAYELETTDKREARTIPTEKIGWMKYFKTLDLVEVRTKNIMATITAYRYKDIKKGYKRKYMFRPDGGSISNLWVEGHGYLQAGSQTEYHRWEPMSFPEAEGIKCLTPRIELNTENGYFTNLFEFDGRIETRKKSDNSFVVTTVGELKDKKWQPVGIGYLLSHTFTNNSVEKTITLRYHDLLDTVRIVEPIINYPGMEFKLINDKTVEIRSNDKNFIFELINGDAKLVIGKDADKYWSVYPALRAFPIELIVKPPEKGFLKRIKYELRIIE</sequence>
<gene>
    <name evidence="3" type="ORF">MNBD_IGNAVI01-2095</name>
</gene>
<reference evidence="3" key="1">
    <citation type="submission" date="2018-06" db="EMBL/GenBank/DDBJ databases">
        <authorList>
            <person name="Zhirakovskaya E."/>
        </authorList>
    </citation>
    <scope>NUCLEOTIDE SEQUENCE</scope>
</reference>
<dbReference type="Pfam" id="PF25840">
    <property type="entry name" value="Ulvan_lyase_N"/>
    <property type="match status" value="1"/>
</dbReference>
<dbReference type="Gene3D" id="1.50.10.100">
    <property type="entry name" value="Chondroitin AC/alginate lyase"/>
    <property type="match status" value="1"/>
</dbReference>
<evidence type="ECO:0000259" key="2">
    <source>
        <dbReference type="Pfam" id="PF25841"/>
    </source>
</evidence>
<evidence type="ECO:0000259" key="1">
    <source>
        <dbReference type="Pfam" id="PF25840"/>
    </source>
</evidence>
<protein>
    <submittedName>
        <fullName evidence="3">Uncharacterized protein</fullName>
    </submittedName>
</protein>
<dbReference type="Pfam" id="PF25841">
    <property type="entry name" value="Ulvan_lyase_C"/>
    <property type="match status" value="1"/>
</dbReference>
<dbReference type="AlphaFoldDB" id="A0A3B1CFC1"/>
<feature type="domain" description="Broad-specificity ulvan lyase C-terminal" evidence="2">
    <location>
        <begin position="382"/>
        <end position="622"/>
    </location>
</feature>
<dbReference type="InterPro" id="IPR008929">
    <property type="entry name" value="Chondroitin_lyas"/>
</dbReference>
<organism evidence="3">
    <name type="scientific">hydrothermal vent metagenome</name>
    <dbReference type="NCBI Taxonomy" id="652676"/>
    <lineage>
        <taxon>unclassified sequences</taxon>
        <taxon>metagenomes</taxon>
        <taxon>ecological metagenomes</taxon>
    </lineage>
</organism>
<evidence type="ECO:0000313" key="3">
    <source>
        <dbReference type="EMBL" id="VAX22648.1"/>
    </source>
</evidence>
<feature type="domain" description="Broad-specificity ulvan lyase N-terminal" evidence="1">
    <location>
        <begin position="40"/>
        <end position="370"/>
    </location>
</feature>
<dbReference type="InterPro" id="IPR058908">
    <property type="entry name" value="P29_C"/>
</dbReference>
<name>A0A3B1CFC1_9ZZZZ</name>